<dbReference type="EnsemblMetazoa" id="CapteT116466">
    <property type="protein sequence ID" value="CapteP116466"/>
    <property type="gene ID" value="CapteG116466"/>
</dbReference>
<dbReference type="GO" id="GO:0016020">
    <property type="term" value="C:membrane"/>
    <property type="evidence" value="ECO:0007669"/>
    <property type="project" value="TreeGrafter"/>
</dbReference>
<dbReference type="InterPro" id="IPR000406">
    <property type="entry name" value="Rho_GDI"/>
</dbReference>
<dbReference type="PANTHER" id="PTHR10980:SF3">
    <property type="entry name" value="LD16419P"/>
    <property type="match status" value="1"/>
</dbReference>
<keyword evidence="3" id="KW-0963">Cytoplasm</keyword>
<comment type="function">
    <text evidence="4">Inhibits GDP/GTP exchange reaction of RhoB. Interacts specifically with the GDP- and GTP-bound forms of post-translationally processed Rhob and Rhog proteins, both of which show a growth-regulated expression in mammalian cells. Stimulates the release of the GDP-bound but not the GTP-bound RhoB protein. Also inhibits the GDP/GTP exchange of RhoB but shows less ability to inhibit the dissociation of prebound GTP.</text>
</comment>
<dbReference type="EMBL" id="AMQN01018791">
    <property type="status" value="NOT_ANNOTATED_CDS"/>
    <property type="molecule type" value="Genomic_DNA"/>
</dbReference>
<name>R7VE25_CAPTE</name>
<dbReference type="InterPro" id="IPR014756">
    <property type="entry name" value="Ig_E-set"/>
</dbReference>
<evidence type="ECO:0000256" key="3">
    <source>
        <dbReference type="ARBA" id="ARBA00022490"/>
    </source>
</evidence>
<evidence type="ECO:0000313" key="8">
    <source>
        <dbReference type="EMBL" id="ELU13930.1"/>
    </source>
</evidence>
<accession>R7VE25</accession>
<sequence>MAQVGEDDIHDDELTPGYKPPAEKSLDEIISADSNDESLRRYKEQLLGATVTNLCPFPENPKRVIVEKMSLLVEGRPDIEVDLTGDLKALKKESFILKEATQYRVKIYFYVQREIVPGLKYTQTSYRKGIKVDKTTFMVGSYPPKMELQSYTSPIEETPSGMIARGSYTVKSVFLDDDSHRHLEWEWTLEIKKDW</sequence>
<dbReference type="Proteomes" id="UP000014760">
    <property type="component" value="Unassembled WGS sequence"/>
</dbReference>
<keyword evidence="10" id="KW-1185">Reference proteome</keyword>
<dbReference type="STRING" id="283909.R7VE25"/>
<comment type="similarity">
    <text evidence="2">Belongs to the Rho GDI family.</text>
</comment>
<organism evidence="8">
    <name type="scientific">Capitella teleta</name>
    <name type="common">Polychaete worm</name>
    <dbReference type="NCBI Taxonomy" id="283909"/>
    <lineage>
        <taxon>Eukaryota</taxon>
        <taxon>Metazoa</taxon>
        <taxon>Spiralia</taxon>
        <taxon>Lophotrochozoa</taxon>
        <taxon>Annelida</taxon>
        <taxon>Polychaeta</taxon>
        <taxon>Sedentaria</taxon>
        <taxon>Scolecida</taxon>
        <taxon>Capitellidae</taxon>
        <taxon>Capitella</taxon>
    </lineage>
</organism>
<evidence type="ECO:0000256" key="7">
    <source>
        <dbReference type="SAM" id="MobiDB-lite"/>
    </source>
</evidence>
<dbReference type="InterPro" id="IPR024792">
    <property type="entry name" value="RhoGDI_dom_sf"/>
</dbReference>
<evidence type="ECO:0000256" key="5">
    <source>
        <dbReference type="ARBA" id="ARBA00073845"/>
    </source>
</evidence>
<reference evidence="10" key="1">
    <citation type="submission" date="2012-12" db="EMBL/GenBank/DDBJ databases">
        <authorList>
            <person name="Hellsten U."/>
            <person name="Grimwood J."/>
            <person name="Chapman J.A."/>
            <person name="Shapiro H."/>
            <person name="Aerts A."/>
            <person name="Otillar R.P."/>
            <person name="Terry A.Y."/>
            <person name="Boore J.L."/>
            <person name="Simakov O."/>
            <person name="Marletaz F."/>
            <person name="Cho S.-J."/>
            <person name="Edsinger-Gonzales E."/>
            <person name="Havlak P."/>
            <person name="Kuo D.-H."/>
            <person name="Larsson T."/>
            <person name="Lv J."/>
            <person name="Arendt D."/>
            <person name="Savage R."/>
            <person name="Osoegawa K."/>
            <person name="de Jong P."/>
            <person name="Lindberg D.R."/>
            <person name="Seaver E.C."/>
            <person name="Weisblat D.A."/>
            <person name="Putnam N.H."/>
            <person name="Grigoriev I.V."/>
            <person name="Rokhsar D.S."/>
        </authorList>
    </citation>
    <scope>NUCLEOTIDE SEQUENCE</scope>
    <source>
        <strain evidence="10">I ESC-2004</strain>
    </source>
</reference>
<dbReference type="AlphaFoldDB" id="R7VE25"/>
<dbReference type="SUPFAM" id="SSF81296">
    <property type="entry name" value="E set domains"/>
    <property type="match status" value="1"/>
</dbReference>
<dbReference type="GO" id="GO:0007266">
    <property type="term" value="P:Rho protein signal transduction"/>
    <property type="evidence" value="ECO:0007669"/>
    <property type="project" value="InterPro"/>
</dbReference>
<evidence type="ECO:0000256" key="1">
    <source>
        <dbReference type="ARBA" id="ARBA00004496"/>
    </source>
</evidence>
<dbReference type="HOGENOM" id="CLU_076228_1_1_1"/>
<dbReference type="PRINTS" id="PR00492">
    <property type="entry name" value="RHOGDI"/>
</dbReference>
<reference evidence="8 10" key="2">
    <citation type="journal article" date="2013" name="Nature">
        <title>Insights into bilaterian evolution from three spiralian genomes.</title>
        <authorList>
            <person name="Simakov O."/>
            <person name="Marletaz F."/>
            <person name="Cho S.J."/>
            <person name="Edsinger-Gonzales E."/>
            <person name="Havlak P."/>
            <person name="Hellsten U."/>
            <person name="Kuo D.H."/>
            <person name="Larsson T."/>
            <person name="Lv J."/>
            <person name="Arendt D."/>
            <person name="Savage R."/>
            <person name="Osoegawa K."/>
            <person name="de Jong P."/>
            <person name="Grimwood J."/>
            <person name="Chapman J.A."/>
            <person name="Shapiro H."/>
            <person name="Aerts A."/>
            <person name="Otillar R.P."/>
            <person name="Terry A.Y."/>
            <person name="Boore J.L."/>
            <person name="Grigoriev I.V."/>
            <person name="Lindberg D.R."/>
            <person name="Seaver E.C."/>
            <person name="Weisblat D.A."/>
            <person name="Putnam N.H."/>
            <person name="Rokhsar D.S."/>
        </authorList>
    </citation>
    <scope>NUCLEOTIDE SEQUENCE</scope>
    <source>
        <strain evidence="8 10">I ESC-2004</strain>
    </source>
</reference>
<dbReference type="GO" id="GO:0005094">
    <property type="term" value="F:Rho GDP-dissociation inhibitor activity"/>
    <property type="evidence" value="ECO:0007669"/>
    <property type="project" value="InterPro"/>
</dbReference>
<dbReference type="Gene3D" id="2.70.50.30">
    <property type="entry name" value="Coagulation Factor XIII, subunit A, domain 1"/>
    <property type="match status" value="1"/>
</dbReference>
<dbReference type="Pfam" id="PF02115">
    <property type="entry name" value="Rho_GDI"/>
    <property type="match status" value="1"/>
</dbReference>
<dbReference type="FunCoup" id="R7VE25">
    <property type="interactions" value="1030"/>
</dbReference>
<dbReference type="GO" id="GO:0005829">
    <property type="term" value="C:cytosol"/>
    <property type="evidence" value="ECO:0007669"/>
    <property type="project" value="TreeGrafter"/>
</dbReference>
<proteinExistence type="inferred from homology"/>
<reference evidence="9" key="3">
    <citation type="submission" date="2015-06" db="UniProtKB">
        <authorList>
            <consortium name="EnsemblMetazoa"/>
        </authorList>
    </citation>
    <scope>IDENTIFICATION</scope>
</reference>
<evidence type="ECO:0000256" key="2">
    <source>
        <dbReference type="ARBA" id="ARBA00009758"/>
    </source>
</evidence>
<evidence type="ECO:0000313" key="10">
    <source>
        <dbReference type="Proteomes" id="UP000014760"/>
    </source>
</evidence>
<protein>
    <recommendedName>
        <fullName evidence="5">Rho GDP-dissociation inhibitor 3</fullName>
    </recommendedName>
    <alternativeName>
        <fullName evidence="6">Rho-GDI gamma</fullName>
    </alternativeName>
</protein>
<dbReference type="OMA" id="YKPTAAK"/>
<feature type="compositionally biased region" description="Acidic residues" evidence="7">
    <location>
        <begin position="1"/>
        <end position="11"/>
    </location>
</feature>
<evidence type="ECO:0000256" key="6">
    <source>
        <dbReference type="ARBA" id="ARBA00080671"/>
    </source>
</evidence>
<dbReference type="EMBL" id="KB294911">
    <property type="protein sequence ID" value="ELU13930.1"/>
    <property type="molecule type" value="Genomic_DNA"/>
</dbReference>
<feature type="region of interest" description="Disordered" evidence="7">
    <location>
        <begin position="1"/>
        <end position="27"/>
    </location>
</feature>
<evidence type="ECO:0000256" key="4">
    <source>
        <dbReference type="ARBA" id="ARBA00053735"/>
    </source>
</evidence>
<dbReference type="FunFam" id="2.70.50.30:FF:000001">
    <property type="entry name" value="Rho GDP-dissociation inhibitor 1"/>
    <property type="match status" value="1"/>
</dbReference>
<dbReference type="PANTHER" id="PTHR10980">
    <property type="entry name" value="RHO GDP-DISSOCIATION INHIBITOR"/>
    <property type="match status" value="1"/>
</dbReference>
<gene>
    <name evidence="8" type="ORF">CAPTEDRAFT_116466</name>
</gene>
<dbReference type="OrthoDB" id="1683373at2759"/>
<evidence type="ECO:0000313" key="9">
    <source>
        <dbReference type="EnsemblMetazoa" id="CapteP116466"/>
    </source>
</evidence>
<comment type="subcellular location">
    <subcellularLocation>
        <location evidence="1">Cytoplasm</location>
    </subcellularLocation>
</comment>